<gene>
    <name evidence="2" type="ORF">DAPPUDRAFT_122607</name>
</gene>
<feature type="compositionally biased region" description="Basic and acidic residues" evidence="1">
    <location>
        <begin position="102"/>
        <end position="121"/>
    </location>
</feature>
<evidence type="ECO:0000313" key="3">
    <source>
        <dbReference type="Proteomes" id="UP000000305"/>
    </source>
</evidence>
<organism evidence="2 3">
    <name type="scientific">Daphnia pulex</name>
    <name type="common">Water flea</name>
    <dbReference type="NCBI Taxonomy" id="6669"/>
    <lineage>
        <taxon>Eukaryota</taxon>
        <taxon>Metazoa</taxon>
        <taxon>Ecdysozoa</taxon>
        <taxon>Arthropoda</taxon>
        <taxon>Crustacea</taxon>
        <taxon>Branchiopoda</taxon>
        <taxon>Diplostraca</taxon>
        <taxon>Cladocera</taxon>
        <taxon>Anomopoda</taxon>
        <taxon>Daphniidae</taxon>
        <taxon>Daphnia</taxon>
    </lineage>
</organism>
<sequence>QIKGTIYIVPYKRLYGGSKEETFTCYKCGQKFLVSCKYDHFLSHDTDKVAQESKGEEKVSPPLSSFVNRQDTGDQQRKKVAQESKGEEKVSPPLSSFVNRQDTGDQQRKKVAQESKGEEKVSPPLSSFVNRQDTGDQQRKKVAQESKGEEKVSPPLSSFVNRQEIRNSHRSQCTSAQTSKTTQPRVSPDESIVEIEVEFVNGGVDK</sequence>
<keyword evidence="3" id="KW-1185">Reference proteome</keyword>
<feature type="compositionally biased region" description="Basic and acidic residues" evidence="1">
    <location>
        <begin position="133"/>
        <end position="152"/>
    </location>
</feature>
<feature type="region of interest" description="Disordered" evidence="1">
    <location>
        <begin position="49"/>
        <end position="190"/>
    </location>
</feature>
<accession>E9I4P4</accession>
<evidence type="ECO:0000256" key="1">
    <source>
        <dbReference type="SAM" id="MobiDB-lite"/>
    </source>
</evidence>
<feature type="compositionally biased region" description="Basic and acidic residues" evidence="1">
    <location>
        <begin position="49"/>
        <end position="59"/>
    </location>
</feature>
<feature type="compositionally biased region" description="Basic and acidic residues" evidence="1">
    <location>
        <begin position="71"/>
        <end position="90"/>
    </location>
</feature>
<evidence type="ECO:0000313" key="2">
    <source>
        <dbReference type="EMBL" id="EFX61037.1"/>
    </source>
</evidence>
<dbReference type="AlphaFoldDB" id="E9I4P4"/>
<feature type="compositionally biased region" description="Polar residues" evidence="1">
    <location>
        <begin position="170"/>
        <end position="185"/>
    </location>
</feature>
<dbReference type="HOGENOM" id="CLU_1334804_0_0_1"/>
<reference evidence="2 3" key="1">
    <citation type="journal article" date="2011" name="Science">
        <title>The ecoresponsive genome of Daphnia pulex.</title>
        <authorList>
            <person name="Colbourne J.K."/>
            <person name="Pfrender M.E."/>
            <person name="Gilbert D."/>
            <person name="Thomas W.K."/>
            <person name="Tucker A."/>
            <person name="Oakley T.H."/>
            <person name="Tokishita S."/>
            <person name="Aerts A."/>
            <person name="Arnold G.J."/>
            <person name="Basu M.K."/>
            <person name="Bauer D.J."/>
            <person name="Caceres C.E."/>
            <person name="Carmel L."/>
            <person name="Casola C."/>
            <person name="Choi J.H."/>
            <person name="Detter J.C."/>
            <person name="Dong Q."/>
            <person name="Dusheyko S."/>
            <person name="Eads B.D."/>
            <person name="Frohlich T."/>
            <person name="Geiler-Samerotte K.A."/>
            <person name="Gerlach D."/>
            <person name="Hatcher P."/>
            <person name="Jogdeo S."/>
            <person name="Krijgsveld J."/>
            <person name="Kriventseva E.V."/>
            <person name="Kultz D."/>
            <person name="Laforsch C."/>
            <person name="Lindquist E."/>
            <person name="Lopez J."/>
            <person name="Manak J.R."/>
            <person name="Muller J."/>
            <person name="Pangilinan J."/>
            <person name="Patwardhan R.P."/>
            <person name="Pitluck S."/>
            <person name="Pritham E.J."/>
            <person name="Rechtsteiner A."/>
            <person name="Rho M."/>
            <person name="Rogozin I.B."/>
            <person name="Sakarya O."/>
            <person name="Salamov A."/>
            <person name="Schaack S."/>
            <person name="Shapiro H."/>
            <person name="Shiga Y."/>
            <person name="Skalitzky C."/>
            <person name="Smith Z."/>
            <person name="Souvorov A."/>
            <person name="Sung W."/>
            <person name="Tang Z."/>
            <person name="Tsuchiya D."/>
            <person name="Tu H."/>
            <person name="Vos H."/>
            <person name="Wang M."/>
            <person name="Wolf Y.I."/>
            <person name="Yamagata H."/>
            <person name="Yamada T."/>
            <person name="Ye Y."/>
            <person name="Shaw J.R."/>
            <person name="Andrews J."/>
            <person name="Crease T.J."/>
            <person name="Tang H."/>
            <person name="Lucas S.M."/>
            <person name="Robertson H.M."/>
            <person name="Bork P."/>
            <person name="Koonin E.V."/>
            <person name="Zdobnov E.M."/>
            <person name="Grigoriev I.V."/>
            <person name="Lynch M."/>
            <person name="Boore J.L."/>
        </authorList>
    </citation>
    <scope>NUCLEOTIDE SEQUENCE [LARGE SCALE GENOMIC DNA]</scope>
</reference>
<dbReference type="Proteomes" id="UP000000305">
    <property type="component" value="Unassembled WGS sequence"/>
</dbReference>
<dbReference type="EMBL" id="GL735129">
    <property type="protein sequence ID" value="EFX61037.1"/>
    <property type="molecule type" value="Genomic_DNA"/>
</dbReference>
<proteinExistence type="predicted"/>
<dbReference type="KEGG" id="dpx:DAPPUDRAFT_122607"/>
<name>E9I4P4_DAPPU</name>
<dbReference type="InParanoid" id="E9I4P4"/>
<protein>
    <submittedName>
        <fullName evidence="2">Uncharacterized protein</fullName>
    </submittedName>
</protein>
<feature type="non-terminal residue" evidence="2">
    <location>
        <position position="206"/>
    </location>
</feature>